<dbReference type="EMBL" id="JAGPXC010000007">
    <property type="protein sequence ID" value="KAH6648783.1"/>
    <property type="molecule type" value="Genomic_DNA"/>
</dbReference>
<sequence>MYSQLNNKVIRDSSPPELARYFQTQLRSANWRTISNQLISSVETGAIPPDVFQVWLAVCKDADAIVAAIRQTVSILARHVAIRRFGKWLRTDAGFSAIWKAIGDVRGVVELMSTFSVHHISTLCETISLSCKATGALSPRQSAISKLYNTLCGNGEISNPDTRPLEHLYRQLIPACNVETALAYTKDRGPGRRVADAHSAAYEMKAMQQLFPSKGEAKKISDCTCLLNRDRRFALSVLTRITTDSKALQFNGDVLVKDLIIPLLRRLHNVHNHDDTNRVLILTLQCAQKEANVAKAIVVDARFAPEHKTVIFYATRHWKRSPGRQDAEKLLSGLIAVVPERQLASLNSVASLAQTVEPVLRYPLLRLFLLNARWWGIDISAETKSVETKLSEETDERWPVEFFLDLHAPAALRLFKIIANARPDGNFISTTSPLLERRVITALSIGGNSVDPDIMAAYLESRVATTVDEESNWFSRAKKGLSERKNKASNSREWEERADWATSALKLAIATSSLGLYADTLLWARRFNRDAQTVGRLYVSQHISTEEGLDLLSGIPTNKLKHKLPSLEVARTAVSKSNDIMFELLETAGMSIKEPSFVERNWAAVKTFPADVLYRRLERTQLMQEKYGWSDDSVISAIWEPTIEFLVKMEQFGLSPENERLHLNSVSGPLEGWAAVKPTKSTCFFLDRLAERRNEIWTKVRRTAYPTTTTLRQPWPTGLPIQILCPRVDLATFGLHKMPYLQPRCEAVVFSDSSLLSPPPDDEATREAIGVFVDSYTYALRIYLLSAEDKQERDLRLNKAWAHATTTLTGTRMSAEEAVAFWVENAFCSIQCCLGLKDGLERLGLVPERKPIMPELPEPDDASPVEWNPWPNWIMSENKSRDLPKTTIDCLLVPGRTYLLNSKRISTPLRHREVKTPGRRHPRIWQIPGSYETPLPGATRDALITACISYINTKYGSDSSLLLKPFPSETDIRIPALYLDTEFLEAHGTPNANWQMEILSRFSSRIPLPTISQLAKSLLGRLNGSDKEDPIVREAAMAIIKQLVRSDRPEIARHLVQYVVLDRQDDSSWHRHLVNIRFLKSLSVEHAKEFIADICAEIQQRQAQFAADQVKRKAERHERRSDPSDSEPPPKQAEGESQSATLMIKVSTIKMIAQLLRGADFIDQKFACDILEKLLNSSSHPDVQFAIVDGLVSSLVHSKKSSVREHVYEILEKTVIPIVSSINERRPPKEKEWLSAETGVGDIPEIYEGNTMDTLPPIMSLLWMTRAQWKDDTPEYQEWLTRVLIPIIERSAAENVRWVALFAKRHEFEMPEHYLPALPAKRKLLLDYWSSVPQALTKANFETLKCYFMVNFKPHHKLRAANDAVKKDGDFLRSNAGKHWLYLWDNPDYAAFNDCGITPIVNCLLRMDNTSQNDLTVTEVQDFISYIVADLTAKADVRFFNRLMTCFANTTRDNKARWTTNCLPLLGRVIRDIDRLRTEAWQRDPHRAPARLPETFSIKLKILGDKHRDPGVGDVPAQTEISEFVTDLYAMVQDLVAGEEPYHMEWRRVLSKVETMFDRDNYPRAAVTIAEAADAQVPKLADYLMMELAENLFEQQATTQEKEVVERTKVLLEGWIKSPVEHVRLAGEDTLEYLIDQGKVHNGWFGHNS</sequence>
<evidence type="ECO:0000256" key="1">
    <source>
        <dbReference type="SAM" id="MobiDB-lite"/>
    </source>
</evidence>
<gene>
    <name evidence="2" type="ORF">BKA67DRAFT_538795</name>
</gene>
<feature type="region of interest" description="Disordered" evidence="1">
    <location>
        <begin position="1107"/>
        <end position="1139"/>
    </location>
</feature>
<dbReference type="SUPFAM" id="SSF48371">
    <property type="entry name" value="ARM repeat"/>
    <property type="match status" value="1"/>
</dbReference>
<dbReference type="OrthoDB" id="2549237at2759"/>
<evidence type="ECO:0000313" key="2">
    <source>
        <dbReference type="EMBL" id="KAH6648783.1"/>
    </source>
</evidence>
<evidence type="ECO:0000313" key="3">
    <source>
        <dbReference type="Proteomes" id="UP000758603"/>
    </source>
</evidence>
<name>A0A9P8UFB7_9PEZI</name>
<dbReference type="GeneID" id="70129420"/>
<dbReference type="InterPro" id="IPR016024">
    <property type="entry name" value="ARM-type_fold"/>
</dbReference>
<keyword evidence="3" id="KW-1185">Reference proteome</keyword>
<organism evidence="2 3">
    <name type="scientific">Truncatella angustata</name>
    <dbReference type="NCBI Taxonomy" id="152316"/>
    <lineage>
        <taxon>Eukaryota</taxon>
        <taxon>Fungi</taxon>
        <taxon>Dikarya</taxon>
        <taxon>Ascomycota</taxon>
        <taxon>Pezizomycotina</taxon>
        <taxon>Sordariomycetes</taxon>
        <taxon>Xylariomycetidae</taxon>
        <taxon>Amphisphaeriales</taxon>
        <taxon>Sporocadaceae</taxon>
        <taxon>Truncatella</taxon>
    </lineage>
</organism>
<reference evidence="2" key="1">
    <citation type="journal article" date="2021" name="Nat. Commun.">
        <title>Genetic determinants of endophytism in the Arabidopsis root mycobiome.</title>
        <authorList>
            <person name="Mesny F."/>
            <person name="Miyauchi S."/>
            <person name="Thiergart T."/>
            <person name="Pickel B."/>
            <person name="Atanasova L."/>
            <person name="Karlsson M."/>
            <person name="Huettel B."/>
            <person name="Barry K.W."/>
            <person name="Haridas S."/>
            <person name="Chen C."/>
            <person name="Bauer D."/>
            <person name="Andreopoulos W."/>
            <person name="Pangilinan J."/>
            <person name="LaButti K."/>
            <person name="Riley R."/>
            <person name="Lipzen A."/>
            <person name="Clum A."/>
            <person name="Drula E."/>
            <person name="Henrissat B."/>
            <person name="Kohler A."/>
            <person name="Grigoriev I.V."/>
            <person name="Martin F.M."/>
            <person name="Hacquard S."/>
        </authorList>
    </citation>
    <scope>NUCLEOTIDE SEQUENCE</scope>
    <source>
        <strain evidence="2">MPI-SDFR-AT-0073</strain>
    </source>
</reference>
<feature type="compositionally biased region" description="Basic and acidic residues" evidence="1">
    <location>
        <begin position="1109"/>
        <end position="1123"/>
    </location>
</feature>
<comment type="caution">
    <text evidence="2">The sequence shown here is derived from an EMBL/GenBank/DDBJ whole genome shotgun (WGS) entry which is preliminary data.</text>
</comment>
<accession>A0A9P8UFB7</accession>
<protein>
    <submittedName>
        <fullName evidence="2">Uncharacterized protein</fullName>
    </submittedName>
</protein>
<dbReference type="RefSeq" id="XP_045955290.1">
    <property type="nucleotide sequence ID" value="XM_046100528.1"/>
</dbReference>
<proteinExistence type="predicted"/>
<dbReference type="Proteomes" id="UP000758603">
    <property type="component" value="Unassembled WGS sequence"/>
</dbReference>